<evidence type="ECO:0000259" key="1">
    <source>
        <dbReference type="Pfam" id="PF18962"/>
    </source>
</evidence>
<accession>A0A431U883</accession>
<feature type="domain" description="Secretion system C-terminal sorting" evidence="1">
    <location>
        <begin position="611"/>
        <end position="688"/>
    </location>
</feature>
<organism evidence="2 3">
    <name type="scientific">Hymenobacter gummosus</name>
    <dbReference type="NCBI Taxonomy" id="1776032"/>
    <lineage>
        <taxon>Bacteria</taxon>
        <taxon>Pseudomonadati</taxon>
        <taxon>Bacteroidota</taxon>
        <taxon>Cytophagia</taxon>
        <taxon>Cytophagales</taxon>
        <taxon>Hymenobacteraceae</taxon>
        <taxon>Hymenobacter</taxon>
    </lineage>
</organism>
<sequence>MPQYLLLTRRLGQVALSGVLALWLSTTTLVRAQNSPVITSFQTVGGAYQDLTVASGGYALMTANTGALGTIRVMDGGTLHTNGYLVGGGNFELQAGGTLVVTASDGIAASGGLGSVRNITRQFSPDANYEYRAVLTMISGPGAQFTGSGLPSRVRSLTADVQNLQGPPQNNALVLSNGVSVAQRLVILGSTLVRTDFLASGSLTLLSDPIAGTALLDDRSTAPAPLIGPLVIQRSINPGLNPGAGYRHLSAPVQGATVASLTTAGFTPVVNPAYNSTAVPGSVTPFPTVFGYVQARLASSPATGLSSFDKGWESPVTLSSPLEIGRGYTVNLPASSVLSFRGTPNLGDVALALARGTDAESGWQLLGNPFPSPLDWRQVTIPTGLDGAVCVYQSTGQYTGRYRSYINGVGNPVLPLGQAFFVRVSQPGSVVNLTLPRSARLTQFGQEAPLQRGVETRPLVQLTLGAAGSAADETYVYFEAGATAGVDAGYDALKLQPGAAGMPALWSLAAGAEQAINGLPALTSRTVVPLGLLLPQAGSYSLEAAQLLNLAAARVYLHDAQTGQLIDLRRQPRYAFTAGTAGRLTSRFELRFEPLRPTASAAALSAASVSVYPNPAREQFAVRVPAVPGARQLQATLLNALGQTVQRQTAELPSAGRQLSFDVRGLKAGVYTLRLQAGAETLTKRVVIN</sequence>
<gene>
    <name evidence="2" type="ORF">EJV47_01565</name>
</gene>
<dbReference type="Proteomes" id="UP000282184">
    <property type="component" value="Unassembled WGS sequence"/>
</dbReference>
<evidence type="ECO:0000313" key="3">
    <source>
        <dbReference type="Proteomes" id="UP000282184"/>
    </source>
</evidence>
<dbReference type="AlphaFoldDB" id="A0A431U883"/>
<dbReference type="RefSeq" id="WP_126691380.1">
    <property type="nucleotide sequence ID" value="NZ_RXOF01000001.1"/>
</dbReference>
<dbReference type="EMBL" id="RXOF01000001">
    <property type="protein sequence ID" value="RTQ53453.1"/>
    <property type="molecule type" value="Genomic_DNA"/>
</dbReference>
<name>A0A431U883_9BACT</name>
<evidence type="ECO:0000313" key="2">
    <source>
        <dbReference type="EMBL" id="RTQ53453.1"/>
    </source>
</evidence>
<proteinExistence type="predicted"/>
<reference evidence="2 3" key="1">
    <citation type="submission" date="2018-12" db="EMBL/GenBank/DDBJ databases">
        <title>Hymenobacter gummosus sp. nov., isolated from a spring.</title>
        <authorList>
            <person name="Nie L."/>
        </authorList>
    </citation>
    <scope>NUCLEOTIDE SEQUENCE [LARGE SCALE GENOMIC DNA]</scope>
    <source>
        <strain evidence="2 3">KCTC 52166</strain>
    </source>
</reference>
<dbReference type="Pfam" id="PF18962">
    <property type="entry name" value="Por_Secre_tail"/>
    <property type="match status" value="1"/>
</dbReference>
<comment type="caution">
    <text evidence="2">The sequence shown here is derived from an EMBL/GenBank/DDBJ whole genome shotgun (WGS) entry which is preliminary data.</text>
</comment>
<keyword evidence="3" id="KW-1185">Reference proteome</keyword>
<dbReference type="InterPro" id="IPR026444">
    <property type="entry name" value="Secre_tail"/>
</dbReference>
<dbReference type="OrthoDB" id="5524298at2"/>
<protein>
    <submittedName>
        <fullName evidence="2">T9SS type A sorting domain-containing protein</fullName>
    </submittedName>
</protein>
<dbReference type="NCBIfam" id="TIGR04183">
    <property type="entry name" value="Por_Secre_tail"/>
    <property type="match status" value="1"/>
</dbReference>